<organism evidence="1">
    <name type="scientific">Arundo donax</name>
    <name type="common">Giant reed</name>
    <name type="synonym">Donax arundinaceus</name>
    <dbReference type="NCBI Taxonomy" id="35708"/>
    <lineage>
        <taxon>Eukaryota</taxon>
        <taxon>Viridiplantae</taxon>
        <taxon>Streptophyta</taxon>
        <taxon>Embryophyta</taxon>
        <taxon>Tracheophyta</taxon>
        <taxon>Spermatophyta</taxon>
        <taxon>Magnoliopsida</taxon>
        <taxon>Liliopsida</taxon>
        <taxon>Poales</taxon>
        <taxon>Poaceae</taxon>
        <taxon>PACMAD clade</taxon>
        <taxon>Arundinoideae</taxon>
        <taxon>Arundineae</taxon>
        <taxon>Arundo</taxon>
    </lineage>
</organism>
<sequence length="66" mass="8039">MLHGYDSTRSHKKREAILRAMHTKKIHKLSNQPASFQYLHYHKYKNISFLQLYITDHYGTKYKRCL</sequence>
<dbReference type="EMBL" id="GBRH01168268">
    <property type="protein sequence ID" value="JAE29628.1"/>
    <property type="molecule type" value="Transcribed_RNA"/>
</dbReference>
<reference evidence="1" key="1">
    <citation type="submission" date="2014-09" db="EMBL/GenBank/DDBJ databases">
        <authorList>
            <person name="Magalhaes I.L.F."/>
            <person name="Oliveira U."/>
            <person name="Santos F.R."/>
            <person name="Vidigal T.H.D.A."/>
            <person name="Brescovit A.D."/>
            <person name="Santos A.J."/>
        </authorList>
    </citation>
    <scope>NUCLEOTIDE SEQUENCE</scope>
    <source>
        <tissue evidence="1">Shoot tissue taken approximately 20 cm above the soil surface</tissue>
    </source>
</reference>
<evidence type="ECO:0000313" key="1">
    <source>
        <dbReference type="EMBL" id="JAE29628.1"/>
    </source>
</evidence>
<name>A0A0A9H9S9_ARUDO</name>
<accession>A0A0A9H9S9</accession>
<protein>
    <submittedName>
        <fullName evidence="1">Uncharacterized protein</fullName>
    </submittedName>
</protein>
<proteinExistence type="predicted"/>
<dbReference type="AlphaFoldDB" id="A0A0A9H9S9"/>
<reference evidence="1" key="2">
    <citation type="journal article" date="2015" name="Data Brief">
        <title>Shoot transcriptome of the giant reed, Arundo donax.</title>
        <authorList>
            <person name="Barrero R.A."/>
            <person name="Guerrero F.D."/>
            <person name="Moolhuijzen P."/>
            <person name="Goolsby J.A."/>
            <person name="Tidwell J."/>
            <person name="Bellgard S.E."/>
            <person name="Bellgard M.I."/>
        </authorList>
    </citation>
    <scope>NUCLEOTIDE SEQUENCE</scope>
    <source>
        <tissue evidence="1">Shoot tissue taken approximately 20 cm above the soil surface</tissue>
    </source>
</reference>